<proteinExistence type="predicted"/>
<feature type="domain" description="DUF4349" evidence="4">
    <location>
        <begin position="149"/>
        <end position="360"/>
    </location>
</feature>
<feature type="region of interest" description="Disordered" evidence="2">
    <location>
        <begin position="6"/>
        <end position="29"/>
    </location>
</feature>
<dbReference type="Pfam" id="PF14257">
    <property type="entry name" value="DUF4349"/>
    <property type="match status" value="1"/>
</dbReference>
<dbReference type="AlphaFoldDB" id="A0A8J3VT30"/>
<keyword evidence="3" id="KW-1133">Transmembrane helix</keyword>
<evidence type="ECO:0000256" key="3">
    <source>
        <dbReference type="SAM" id="Phobius"/>
    </source>
</evidence>
<feature type="compositionally biased region" description="Low complexity" evidence="2">
    <location>
        <begin position="97"/>
        <end position="116"/>
    </location>
</feature>
<evidence type="ECO:0000313" key="5">
    <source>
        <dbReference type="EMBL" id="GIH17664.1"/>
    </source>
</evidence>
<comment type="caution">
    <text evidence="5">The sequence shown here is derived from an EMBL/GenBank/DDBJ whole genome shotgun (WGS) entry which is preliminary data.</text>
</comment>
<evidence type="ECO:0000256" key="1">
    <source>
        <dbReference type="SAM" id="Coils"/>
    </source>
</evidence>
<accession>A0A8J3VT30</accession>
<evidence type="ECO:0000259" key="4">
    <source>
        <dbReference type="Pfam" id="PF14257"/>
    </source>
</evidence>
<evidence type="ECO:0000313" key="6">
    <source>
        <dbReference type="Proteomes" id="UP000642748"/>
    </source>
</evidence>
<name>A0A8J3VT30_9ACTN</name>
<dbReference type="Proteomes" id="UP000642748">
    <property type="component" value="Unassembled WGS sequence"/>
</dbReference>
<keyword evidence="6" id="KW-1185">Reference proteome</keyword>
<sequence>MRCVALGDSLRSSGRAEAEATKPPQRHPAVVDGFPVYAVAVRQSNRDVSVAGRQEPLPVPGRRIGMRSVTRRWRRATVLITVGLALAAGSAACSADSHSSARSLSGGTAAKAPAAPDGGGNANSKVQVGGNAQAVVPAGKPGSLPTLSRDIIYTGSITVRVNNVDAAAGQLEGLAAAAGGFVGGDTRDLNAGQSTATLVLRIPAEKFGGILDAIGKQLGGHEIARKVSTEDVTDKAIDLDARIRSQQASVDRVRALLAKAESLTDITTIESQLTQREADLESMQAQKRNLNDLTTLSTITVSLLGPEAAVAKPKPKPASGFWPGLKHGWHAFLGALQVLLLILGAVLPFAVVIGVPVLAVLWLRRRRRATRAAVPAPAPETPAV</sequence>
<feature type="coiled-coil region" evidence="1">
    <location>
        <begin position="266"/>
        <end position="293"/>
    </location>
</feature>
<dbReference type="InterPro" id="IPR025645">
    <property type="entry name" value="DUF4349"/>
</dbReference>
<keyword evidence="1" id="KW-0175">Coiled coil</keyword>
<feature type="transmembrane region" description="Helical" evidence="3">
    <location>
        <begin position="338"/>
        <end position="363"/>
    </location>
</feature>
<gene>
    <name evidence="5" type="ORF">Raf01_58360</name>
</gene>
<protein>
    <recommendedName>
        <fullName evidence="4">DUF4349 domain-containing protein</fullName>
    </recommendedName>
</protein>
<organism evidence="5 6">
    <name type="scientific">Rugosimonospora africana</name>
    <dbReference type="NCBI Taxonomy" id="556532"/>
    <lineage>
        <taxon>Bacteria</taxon>
        <taxon>Bacillati</taxon>
        <taxon>Actinomycetota</taxon>
        <taxon>Actinomycetes</taxon>
        <taxon>Micromonosporales</taxon>
        <taxon>Micromonosporaceae</taxon>
        <taxon>Rugosimonospora</taxon>
    </lineage>
</organism>
<keyword evidence="3" id="KW-0812">Transmembrane</keyword>
<feature type="region of interest" description="Disordered" evidence="2">
    <location>
        <begin position="97"/>
        <end position="126"/>
    </location>
</feature>
<dbReference type="EMBL" id="BONZ01000056">
    <property type="protein sequence ID" value="GIH17664.1"/>
    <property type="molecule type" value="Genomic_DNA"/>
</dbReference>
<reference evidence="5" key="1">
    <citation type="submission" date="2021-01" db="EMBL/GenBank/DDBJ databases">
        <title>Whole genome shotgun sequence of Rugosimonospora africana NBRC 104875.</title>
        <authorList>
            <person name="Komaki H."/>
            <person name="Tamura T."/>
        </authorList>
    </citation>
    <scope>NUCLEOTIDE SEQUENCE</scope>
    <source>
        <strain evidence="5">NBRC 104875</strain>
    </source>
</reference>
<keyword evidence="3" id="KW-0472">Membrane</keyword>
<evidence type="ECO:0000256" key="2">
    <source>
        <dbReference type="SAM" id="MobiDB-lite"/>
    </source>
</evidence>